<proteinExistence type="predicted"/>
<organism evidence="1 2">
    <name type="scientific">Planoprotostelium fungivorum</name>
    <dbReference type="NCBI Taxonomy" id="1890364"/>
    <lineage>
        <taxon>Eukaryota</taxon>
        <taxon>Amoebozoa</taxon>
        <taxon>Evosea</taxon>
        <taxon>Variosea</taxon>
        <taxon>Cavosteliida</taxon>
        <taxon>Cavosteliaceae</taxon>
        <taxon>Planoprotostelium</taxon>
    </lineage>
</organism>
<reference evidence="1 2" key="1">
    <citation type="journal article" date="2018" name="Genome Biol. Evol.">
        <title>Multiple Roots of Fruiting Body Formation in Amoebozoa.</title>
        <authorList>
            <person name="Hillmann F."/>
            <person name="Forbes G."/>
            <person name="Novohradska S."/>
            <person name="Ferling I."/>
            <person name="Riege K."/>
            <person name="Groth M."/>
            <person name="Westermann M."/>
            <person name="Marz M."/>
            <person name="Spaller T."/>
            <person name="Winckler T."/>
            <person name="Schaap P."/>
            <person name="Glockner G."/>
        </authorList>
    </citation>
    <scope>NUCLEOTIDE SEQUENCE [LARGE SCALE GENOMIC DNA]</scope>
    <source>
        <strain evidence="1 2">Jena</strain>
    </source>
</reference>
<dbReference type="FunCoup" id="A0A2P6N0S2">
    <property type="interactions" value="46"/>
</dbReference>
<dbReference type="InParanoid" id="A0A2P6N0S2"/>
<dbReference type="EMBL" id="MDYQ01000258">
    <property type="protein sequence ID" value="PRP77542.1"/>
    <property type="molecule type" value="Genomic_DNA"/>
</dbReference>
<dbReference type="PANTHER" id="PTHR15460">
    <property type="entry name" value="PEROXISOMAL MEMBRANE PROTEIN 4"/>
    <property type="match status" value="1"/>
</dbReference>
<protein>
    <recommendedName>
        <fullName evidence="3">Transmembrane protein</fullName>
    </recommendedName>
</protein>
<dbReference type="AlphaFoldDB" id="A0A2P6N0S2"/>
<dbReference type="Proteomes" id="UP000241769">
    <property type="component" value="Unassembled WGS sequence"/>
</dbReference>
<dbReference type="Pfam" id="PF02466">
    <property type="entry name" value="Tim17"/>
    <property type="match status" value="1"/>
</dbReference>
<evidence type="ECO:0000313" key="2">
    <source>
        <dbReference type="Proteomes" id="UP000241769"/>
    </source>
</evidence>
<name>A0A2P6N0S2_9EUKA</name>
<sequence length="247" mass="27386">MSGSPAHHSQPPFHPVNKHPYHDLICAISSVRGFRNGIITGARIRLPYVFQAVIYGILFRQGKVAERISFTVKQMFIHGKNLGLFVMIYKSLCCVFRNVGVSGGVDSWIAGFIGGYWAFGDNKGISGSVNNQIVLYLFARGLQGALISGVERGVIPKKMDVRTPGGFRILAGFSLALILYLTEYEPKTLSTAFWRTMDYLYYDSDSGPMMTSVEAKFIPFIIMGSVSLLYPLRESLGLEQMLAKILP</sequence>
<dbReference type="PANTHER" id="PTHR15460:SF3">
    <property type="entry name" value="PEROXISOMAL MEMBRANE PROTEIN 4"/>
    <property type="match status" value="1"/>
</dbReference>
<dbReference type="GO" id="GO:0005778">
    <property type="term" value="C:peroxisomal membrane"/>
    <property type="evidence" value="ECO:0007669"/>
    <property type="project" value="TreeGrafter"/>
</dbReference>
<dbReference type="STRING" id="1890364.A0A2P6N0S2"/>
<comment type="caution">
    <text evidence="1">The sequence shown here is derived from an EMBL/GenBank/DDBJ whole genome shotgun (WGS) entry which is preliminary data.</text>
</comment>
<dbReference type="InterPro" id="IPR019531">
    <property type="entry name" value="Pmp4"/>
</dbReference>
<evidence type="ECO:0008006" key="3">
    <source>
        <dbReference type="Google" id="ProtNLM"/>
    </source>
</evidence>
<evidence type="ECO:0000313" key="1">
    <source>
        <dbReference type="EMBL" id="PRP77542.1"/>
    </source>
</evidence>
<gene>
    <name evidence="1" type="ORF">PROFUN_14226</name>
</gene>
<dbReference type="OrthoDB" id="39659at2759"/>
<accession>A0A2P6N0S2</accession>
<keyword evidence="2" id="KW-1185">Reference proteome</keyword>